<feature type="region of interest" description="Disordered" evidence="3">
    <location>
        <begin position="318"/>
        <end position="339"/>
    </location>
</feature>
<sequence>MESSINRESDYFFDFSCFTCQGNGRNTEAEFYCEVCSTCFCGKCVKRHNYLYNKHTPLDKKNVSKWPEANVGELEQCKEHKKEKLSNFCEDHNQLICKVCHGKNHETCRNVIHIAAKWKDLSQNGDFKKLSEKIDTQLQRLIAKREDFEKNLKSLDKSYTKNLKKINALWKKINSSLDKLEKKTKCDLDKLQSTMRTSIKTDIENCTESIENITRLKDQLFRQKDKTEAVSFIKYIECRDQSLKIKAFLKDIKTKNETILTYKRKAAIQQTLSILSSLGKVKQSPTAESTTLAARNTVLSLQQQLSDLNQAIRVKSIKTSQTAESTTQKAGTSQEKPTACNTVFSLQQHRSDPNQAIRVNSSKTSQTAKSTTQKTVTSRENPTACNTVFSSEHQQSDPNQAIKVKSSKRYRVNDNVNDCKKCTISGICETACGQLLITDWKNNNVMLLDKTYAVVSTFDLPDGPRSVCSIDSSLVAVTMFNTEVHFIKVTNGRLTKDETLVLKHACVCIAHRRGNLYITDSTALHRFTLEKKLSKKLYTHKPGSVTTCAVSPDEDRIYMASNNPTELVTLRSDGKVTCFTCPRMEWEDDPLYFPGLHVTDSGHVLVCGMKSNIILKLDKNGSEILAEVVKVSDNVNYPMSVYYSELTGSLIVGMKDNNYIKVFDLQPLSEKDNVVSGHVL</sequence>
<feature type="coiled-coil region" evidence="2">
    <location>
        <begin position="131"/>
        <end position="158"/>
    </location>
</feature>
<keyword evidence="6" id="KW-1185">Reference proteome</keyword>
<dbReference type="EMBL" id="JAIWYP010000005">
    <property type="protein sequence ID" value="KAH3824438.1"/>
    <property type="molecule type" value="Genomic_DNA"/>
</dbReference>
<dbReference type="GO" id="GO:0006513">
    <property type="term" value="P:protein monoubiquitination"/>
    <property type="evidence" value="ECO:0007669"/>
    <property type="project" value="TreeGrafter"/>
</dbReference>
<evidence type="ECO:0000313" key="6">
    <source>
        <dbReference type="Proteomes" id="UP000828390"/>
    </source>
</evidence>
<dbReference type="InterPro" id="IPR011042">
    <property type="entry name" value="6-blade_b-propeller_TolB-like"/>
</dbReference>
<dbReference type="AlphaFoldDB" id="A0A9D4GWS8"/>
<keyword evidence="1" id="KW-0863">Zinc-finger</keyword>
<evidence type="ECO:0000256" key="1">
    <source>
        <dbReference type="PROSITE-ProRule" id="PRU00024"/>
    </source>
</evidence>
<dbReference type="PANTHER" id="PTHR25462:SF229">
    <property type="entry name" value="TRANSCRIPTION INTERMEDIARY FACTOR 1-BETA"/>
    <property type="match status" value="1"/>
</dbReference>
<proteinExistence type="predicted"/>
<keyword evidence="1" id="KW-0479">Metal-binding</keyword>
<evidence type="ECO:0000256" key="2">
    <source>
        <dbReference type="SAM" id="Coils"/>
    </source>
</evidence>
<keyword evidence="1" id="KW-0862">Zinc</keyword>
<dbReference type="SUPFAM" id="SSF57845">
    <property type="entry name" value="B-box zinc-binding domain"/>
    <property type="match status" value="1"/>
</dbReference>
<reference evidence="5" key="2">
    <citation type="submission" date="2020-11" db="EMBL/GenBank/DDBJ databases">
        <authorList>
            <person name="McCartney M.A."/>
            <person name="Auch B."/>
            <person name="Kono T."/>
            <person name="Mallez S."/>
            <person name="Becker A."/>
            <person name="Gohl D.M."/>
            <person name="Silverstein K.A.T."/>
            <person name="Koren S."/>
            <person name="Bechman K.B."/>
            <person name="Herman A."/>
            <person name="Abrahante J.E."/>
            <person name="Garbe J."/>
        </authorList>
    </citation>
    <scope>NUCLEOTIDE SEQUENCE</scope>
    <source>
        <strain evidence="5">Duluth1</strain>
        <tissue evidence="5">Whole animal</tissue>
    </source>
</reference>
<name>A0A9D4GWS8_DREPO</name>
<organism evidence="5 6">
    <name type="scientific">Dreissena polymorpha</name>
    <name type="common">Zebra mussel</name>
    <name type="synonym">Mytilus polymorpha</name>
    <dbReference type="NCBI Taxonomy" id="45954"/>
    <lineage>
        <taxon>Eukaryota</taxon>
        <taxon>Metazoa</taxon>
        <taxon>Spiralia</taxon>
        <taxon>Lophotrochozoa</taxon>
        <taxon>Mollusca</taxon>
        <taxon>Bivalvia</taxon>
        <taxon>Autobranchia</taxon>
        <taxon>Heteroconchia</taxon>
        <taxon>Euheterodonta</taxon>
        <taxon>Imparidentia</taxon>
        <taxon>Neoheterodontei</taxon>
        <taxon>Myida</taxon>
        <taxon>Dreissenoidea</taxon>
        <taxon>Dreissenidae</taxon>
        <taxon>Dreissena</taxon>
    </lineage>
</organism>
<comment type="caution">
    <text evidence="5">The sequence shown here is derived from an EMBL/GenBank/DDBJ whole genome shotgun (WGS) entry which is preliminary data.</text>
</comment>
<dbReference type="InterPro" id="IPR047153">
    <property type="entry name" value="TRIM45/56/19-like"/>
</dbReference>
<dbReference type="GO" id="GO:0008270">
    <property type="term" value="F:zinc ion binding"/>
    <property type="evidence" value="ECO:0007669"/>
    <property type="project" value="UniProtKB-KW"/>
</dbReference>
<dbReference type="GO" id="GO:0061630">
    <property type="term" value="F:ubiquitin protein ligase activity"/>
    <property type="evidence" value="ECO:0007669"/>
    <property type="project" value="TreeGrafter"/>
</dbReference>
<dbReference type="Gene3D" id="3.30.160.60">
    <property type="entry name" value="Classic Zinc Finger"/>
    <property type="match status" value="1"/>
</dbReference>
<keyword evidence="2" id="KW-0175">Coiled coil</keyword>
<feature type="domain" description="B box-type" evidence="4">
    <location>
        <begin position="72"/>
        <end position="107"/>
    </location>
</feature>
<gene>
    <name evidence="5" type="ORF">DPMN_126274</name>
</gene>
<dbReference type="PANTHER" id="PTHR25462">
    <property type="entry name" value="BONUS, ISOFORM C-RELATED"/>
    <property type="match status" value="1"/>
</dbReference>
<evidence type="ECO:0000259" key="4">
    <source>
        <dbReference type="PROSITE" id="PS50119"/>
    </source>
</evidence>
<evidence type="ECO:0000256" key="3">
    <source>
        <dbReference type="SAM" id="MobiDB-lite"/>
    </source>
</evidence>
<dbReference type="Gene3D" id="2.120.10.30">
    <property type="entry name" value="TolB, C-terminal domain"/>
    <property type="match status" value="1"/>
</dbReference>
<evidence type="ECO:0000313" key="5">
    <source>
        <dbReference type="EMBL" id="KAH3824438.1"/>
    </source>
</evidence>
<dbReference type="SUPFAM" id="SSF63829">
    <property type="entry name" value="Calcium-dependent phosphotriesterase"/>
    <property type="match status" value="1"/>
</dbReference>
<feature type="region of interest" description="Disordered" evidence="3">
    <location>
        <begin position="351"/>
        <end position="382"/>
    </location>
</feature>
<dbReference type="CDD" id="cd19756">
    <property type="entry name" value="Bbox2"/>
    <property type="match status" value="1"/>
</dbReference>
<accession>A0A9D4GWS8</accession>
<feature type="compositionally biased region" description="Polar residues" evidence="3">
    <location>
        <begin position="351"/>
        <end position="360"/>
    </location>
</feature>
<protein>
    <recommendedName>
        <fullName evidence="4">B box-type domain-containing protein</fullName>
    </recommendedName>
</protein>
<reference evidence="5" key="1">
    <citation type="journal article" date="2019" name="bioRxiv">
        <title>The Genome of the Zebra Mussel, Dreissena polymorpha: A Resource for Invasive Species Research.</title>
        <authorList>
            <person name="McCartney M.A."/>
            <person name="Auch B."/>
            <person name="Kono T."/>
            <person name="Mallez S."/>
            <person name="Zhang Y."/>
            <person name="Obille A."/>
            <person name="Becker A."/>
            <person name="Abrahante J.E."/>
            <person name="Garbe J."/>
            <person name="Badalamenti J.P."/>
            <person name="Herman A."/>
            <person name="Mangelson H."/>
            <person name="Liachko I."/>
            <person name="Sullivan S."/>
            <person name="Sone E.D."/>
            <person name="Koren S."/>
            <person name="Silverstein K.A.T."/>
            <person name="Beckman K.B."/>
            <person name="Gohl D.M."/>
        </authorList>
    </citation>
    <scope>NUCLEOTIDE SEQUENCE</scope>
    <source>
        <strain evidence="5">Duluth1</strain>
        <tissue evidence="5">Whole animal</tissue>
    </source>
</reference>
<dbReference type="Proteomes" id="UP000828390">
    <property type="component" value="Unassembled WGS sequence"/>
</dbReference>
<feature type="compositionally biased region" description="Low complexity" evidence="3">
    <location>
        <begin position="361"/>
        <end position="378"/>
    </location>
</feature>
<dbReference type="PROSITE" id="PS50119">
    <property type="entry name" value="ZF_BBOX"/>
    <property type="match status" value="1"/>
</dbReference>
<dbReference type="InterPro" id="IPR000315">
    <property type="entry name" value="Znf_B-box"/>
</dbReference>